<evidence type="ECO:0000259" key="4">
    <source>
        <dbReference type="Pfam" id="PF20772"/>
    </source>
</evidence>
<evidence type="ECO:0000256" key="1">
    <source>
        <dbReference type="ARBA" id="ARBA00004173"/>
    </source>
</evidence>
<reference evidence="5 6" key="1">
    <citation type="submission" date="2015-04" db="EMBL/GenBank/DDBJ databases">
        <authorList>
            <person name="Syromyatnikov M.Y."/>
            <person name="Popov V.N."/>
        </authorList>
    </citation>
    <scope>NUCLEOTIDE SEQUENCE [LARGE SCALE GENOMIC DNA]</scope>
</reference>
<dbReference type="SUPFAM" id="SSF75625">
    <property type="entry name" value="YebC-like"/>
    <property type="match status" value="1"/>
</dbReference>
<dbReference type="EMBL" id="CVRI01000066">
    <property type="protein sequence ID" value="CRL06175.1"/>
    <property type="molecule type" value="Genomic_DNA"/>
</dbReference>
<dbReference type="OrthoDB" id="2017544at2759"/>
<comment type="similarity">
    <text evidence="2">Belongs to the TACO1 family.</text>
</comment>
<dbReference type="PANTHER" id="PTHR12532:SF0">
    <property type="entry name" value="TRANSLATIONAL ACTIVATOR OF CYTOCHROME C OXIDASE 1"/>
    <property type="match status" value="1"/>
</dbReference>
<dbReference type="STRING" id="568069.A0A1J1J198"/>
<organism evidence="5 6">
    <name type="scientific">Clunio marinus</name>
    <dbReference type="NCBI Taxonomy" id="568069"/>
    <lineage>
        <taxon>Eukaryota</taxon>
        <taxon>Metazoa</taxon>
        <taxon>Ecdysozoa</taxon>
        <taxon>Arthropoda</taxon>
        <taxon>Hexapoda</taxon>
        <taxon>Insecta</taxon>
        <taxon>Pterygota</taxon>
        <taxon>Neoptera</taxon>
        <taxon>Endopterygota</taxon>
        <taxon>Diptera</taxon>
        <taxon>Nematocera</taxon>
        <taxon>Chironomoidea</taxon>
        <taxon>Chironomidae</taxon>
        <taxon>Clunio</taxon>
    </lineage>
</organism>
<dbReference type="Pfam" id="PF20772">
    <property type="entry name" value="TACO1_YebC_N"/>
    <property type="match status" value="1"/>
</dbReference>
<feature type="domain" description="TACO1/YebC-like N-terminal" evidence="4">
    <location>
        <begin position="24"/>
        <end position="94"/>
    </location>
</feature>
<proteinExistence type="inferred from homology"/>
<evidence type="ECO:0000259" key="3">
    <source>
        <dbReference type="Pfam" id="PF01709"/>
    </source>
</evidence>
<dbReference type="InterPro" id="IPR048300">
    <property type="entry name" value="TACO1_YebC-like_2nd/3rd_dom"/>
</dbReference>
<dbReference type="Proteomes" id="UP000183832">
    <property type="component" value="Unassembled WGS sequence"/>
</dbReference>
<comment type="subcellular location">
    <subcellularLocation>
        <location evidence="1">Mitochondrion</location>
    </subcellularLocation>
</comment>
<dbReference type="Pfam" id="PF01709">
    <property type="entry name" value="Transcrip_reg"/>
    <property type="match status" value="1"/>
</dbReference>
<evidence type="ECO:0000256" key="2">
    <source>
        <dbReference type="ARBA" id="ARBA00008724"/>
    </source>
</evidence>
<protein>
    <submittedName>
        <fullName evidence="5">CLUMA_CG019041, isoform A</fullName>
    </submittedName>
</protein>
<keyword evidence="6" id="KW-1185">Reference proteome</keyword>
<dbReference type="FunFam" id="1.10.10.200:FF:000002">
    <property type="entry name" value="Probable transcriptional regulatory protein CLM62_37755"/>
    <property type="match status" value="1"/>
</dbReference>
<dbReference type="AlphaFoldDB" id="A0A1J1J198"/>
<dbReference type="InterPro" id="IPR049083">
    <property type="entry name" value="TACO1_YebC_N"/>
</dbReference>
<dbReference type="InterPro" id="IPR017856">
    <property type="entry name" value="Integrase-like_N"/>
</dbReference>
<name>A0A1J1J198_9DIPT</name>
<accession>A0A1J1J198</accession>
<dbReference type="PANTHER" id="PTHR12532">
    <property type="entry name" value="TRANSLATIONAL ACTIVATOR OF CYTOCHROME C OXIDASE 1"/>
    <property type="match status" value="1"/>
</dbReference>
<gene>
    <name evidence="5" type="ORF">CLUMA_CG019041</name>
</gene>
<evidence type="ECO:0000313" key="6">
    <source>
        <dbReference type="Proteomes" id="UP000183832"/>
    </source>
</evidence>
<dbReference type="InterPro" id="IPR026564">
    <property type="entry name" value="Transcrip_reg_TACO1-like_dom3"/>
</dbReference>
<feature type="domain" description="TACO1/YebC-like second and third" evidence="3">
    <location>
        <begin position="102"/>
        <end position="265"/>
    </location>
</feature>
<evidence type="ECO:0000313" key="5">
    <source>
        <dbReference type="EMBL" id="CRL06175.1"/>
    </source>
</evidence>
<dbReference type="Gene3D" id="3.30.70.980">
    <property type="match status" value="2"/>
</dbReference>
<sequence length="270" mass="30734">MLRQSNLCLSFLSQITSRRYAGHSKWANIKHIKAAKDSQRAATFYKYARMIRLAIQEGGGSTNPELNSNLKSVVQMALKGNMPMSTINNNIKKFNANDAKLEKHFLEIKITTRLFMICELYTDSMVNVKPLINVAMRKAGGKSVYADIKHAFDEVAYVQATKKDETIKSASDFEDKLTEDAIECDAEEVEDIDFEQMSATFICLPRDIEKVKKNLMAKGYSIDHSDHIFIPVQVFTPTEQEKKVYDKLKHLLNQIDGVENLFDNVEHSEV</sequence>
<dbReference type="InterPro" id="IPR002876">
    <property type="entry name" value="Transcrip_reg_TACO1-like"/>
</dbReference>
<dbReference type="GO" id="GO:0005739">
    <property type="term" value="C:mitochondrion"/>
    <property type="evidence" value="ECO:0007669"/>
    <property type="project" value="UniProtKB-SubCell"/>
</dbReference>
<dbReference type="InterPro" id="IPR029072">
    <property type="entry name" value="YebC-like"/>
</dbReference>
<dbReference type="Gene3D" id="1.10.10.200">
    <property type="match status" value="1"/>
</dbReference>